<protein>
    <submittedName>
        <fullName evidence="1">Uncharacterized protein</fullName>
    </submittedName>
</protein>
<evidence type="ECO:0000313" key="2">
    <source>
        <dbReference type="Proteomes" id="UP000824120"/>
    </source>
</evidence>
<dbReference type="AlphaFoldDB" id="A0A9J6B0R4"/>
<name>A0A9J6B0R4_SOLCO</name>
<proteinExistence type="predicted"/>
<accession>A0A9J6B0R4</accession>
<dbReference type="EMBL" id="JACXVP010000001">
    <property type="protein sequence ID" value="KAG5630281.1"/>
    <property type="molecule type" value="Genomic_DNA"/>
</dbReference>
<organism evidence="1 2">
    <name type="scientific">Solanum commersonii</name>
    <name type="common">Commerson's wild potato</name>
    <name type="synonym">Commerson's nightshade</name>
    <dbReference type="NCBI Taxonomy" id="4109"/>
    <lineage>
        <taxon>Eukaryota</taxon>
        <taxon>Viridiplantae</taxon>
        <taxon>Streptophyta</taxon>
        <taxon>Embryophyta</taxon>
        <taxon>Tracheophyta</taxon>
        <taxon>Spermatophyta</taxon>
        <taxon>Magnoliopsida</taxon>
        <taxon>eudicotyledons</taxon>
        <taxon>Gunneridae</taxon>
        <taxon>Pentapetalae</taxon>
        <taxon>asterids</taxon>
        <taxon>lamiids</taxon>
        <taxon>Solanales</taxon>
        <taxon>Solanaceae</taxon>
        <taxon>Solanoideae</taxon>
        <taxon>Solaneae</taxon>
        <taxon>Solanum</taxon>
    </lineage>
</organism>
<sequence length="86" mass="9865">MQVQTQQRYSNSLTTKMIPYSQTIIQQFRIPESHTTLTLTKMNTCMTSPIDFPLFSNQHPFQLIQDHKVLFKGCNGAECKGMINLA</sequence>
<keyword evidence="2" id="KW-1185">Reference proteome</keyword>
<evidence type="ECO:0000313" key="1">
    <source>
        <dbReference type="EMBL" id="KAG5630281.1"/>
    </source>
</evidence>
<dbReference type="Proteomes" id="UP000824120">
    <property type="component" value="Chromosome 1"/>
</dbReference>
<gene>
    <name evidence="1" type="ORF">H5410_001998</name>
</gene>
<comment type="caution">
    <text evidence="1">The sequence shown here is derived from an EMBL/GenBank/DDBJ whole genome shotgun (WGS) entry which is preliminary data.</text>
</comment>
<reference evidence="1 2" key="1">
    <citation type="submission" date="2020-09" db="EMBL/GenBank/DDBJ databases">
        <title>De no assembly of potato wild relative species, Solanum commersonii.</title>
        <authorList>
            <person name="Cho K."/>
        </authorList>
    </citation>
    <scope>NUCLEOTIDE SEQUENCE [LARGE SCALE GENOMIC DNA]</scope>
    <source>
        <strain evidence="1">LZ3.2</strain>
        <tissue evidence="1">Leaf</tissue>
    </source>
</reference>